<dbReference type="PRINTS" id="PR00111">
    <property type="entry name" value="ABHYDROLASE"/>
</dbReference>
<dbReference type="InterPro" id="IPR000639">
    <property type="entry name" value="Epox_hydrolase-like"/>
</dbReference>
<dbReference type="PRINTS" id="PR00412">
    <property type="entry name" value="EPOXHYDRLASE"/>
</dbReference>
<reference evidence="3" key="1">
    <citation type="submission" date="2017-06" db="EMBL/GenBank/DDBJ databases">
        <title>Genome analysis of Fimbriiglobus ruber SP5, the first member of the order Planctomycetales with confirmed chitinolytic capability.</title>
        <authorList>
            <person name="Ravin N.V."/>
            <person name="Rakitin A.L."/>
            <person name="Ivanova A.A."/>
            <person name="Beletsky A.V."/>
            <person name="Kulichevskaya I.S."/>
            <person name="Mardanov A.V."/>
            <person name="Dedysh S.N."/>
        </authorList>
    </citation>
    <scope>NUCLEOTIDE SEQUENCE [LARGE SCALE GENOMIC DNA]</scope>
    <source>
        <strain evidence="3">SP5</strain>
    </source>
</reference>
<dbReference type="InterPro" id="IPR050266">
    <property type="entry name" value="AB_hydrolase_sf"/>
</dbReference>
<dbReference type="Pfam" id="PF00561">
    <property type="entry name" value="Abhydrolase_1"/>
    <property type="match status" value="1"/>
</dbReference>
<sequence length="274" mass="28372">MVMNTWNALHDRISLTYDEAGTGDGPPLVLLHAYPQCREMWAPQLVALSGGPGGGRRVLAPDLFGFGGSPVPDGGWTVDTAADALADFLDGIGITVPVVLGGLSMGGYVALAFARHYPSQLAGLILADTKGGADTAEVKAGRNKSIELVRDQRAGAVIDQMIPRLLGATTHAKRPEVVTAVRQMGAAQSIDGVAAALVALRDRPDATPNLASINVPTLVIVGAEDVLTPPDVARELAAAIPGAKLEVVPAAGHLSNLEAPDEFNAIVQRFLTTV</sequence>
<dbReference type="InterPro" id="IPR000073">
    <property type="entry name" value="AB_hydrolase_1"/>
</dbReference>
<name>A0A225E6G2_9BACT</name>
<evidence type="ECO:0000259" key="1">
    <source>
        <dbReference type="Pfam" id="PF00561"/>
    </source>
</evidence>
<feature type="domain" description="AB hydrolase-1" evidence="1">
    <location>
        <begin position="26"/>
        <end position="260"/>
    </location>
</feature>
<evidence type="ECO:0000313" key="3">
    <source>
        <dbReference type="Proteomes" id="UP000214646"/>
    </source>
</evidence>
<organism evidence="2 3">
    <name type="scientific">Fimbriiglobus ruber</name>
    <dbReference type="NCBI Taxonomy" id="1908690"/>
    <lineage>
        <taxon>Bacteria</taxon>
        <taxon>Pseudomonadati</taxon>
        <taxon>Planctomycetota</taxon>
        <taxon>Planctomycetia</taxon>
        <taxon>Gemmatales</taxon>
        <taxon>Gemmataceae</taxon>
        <taxon>Fimbriiglobus</taxon>
    </lineage>
</organism>
<evidence type="ECO:0000313" key="2">
    <source>
        <dbReference type="EMBL" id="OWK47354.1"/>
    </source>
</evidence>
<dbReference type="EMBL" id="NIDE01000001">
    <property type="protein sequence ID" value="OWK47354.1"/>
    <property type="molecule type" value="Genomic_DNA"/>
</dbReference>
<keyword evidence="3" id="KW-1185">Reference proteome</keyword>
<keyword evidence="2" id="KW-0378">Hydrolase</keyword>
<dbReference type="AlphaFoldDB" id="A0A225E6G2"/>
<dbReference type="InterPro" id="IPR029058">
    <property type="entry name" value="AB_hydrolase_fold"/>
</dbReference>
<protein>
    <submittedName>
        <fullName evidence="2">Beta-ketoadipate enol-lactone hydrolase</fullName>
    </submittedName>
</protein>
<proteinExistence type="predicted"/>
<accession>A0A225E6G2</accession>
<dbReference type="Proteomes" id="UP000214646">
    <property type="component" value="Unassembled WGS sequence"/>
</dbReference>
<gene>
    <name evidence="2" type="ORF">FRUB_01053</name>
</gene>
<dbReference type="PANTHER" id="PTHR43798">
    <property type="entry name" value="MONOACYLGLYCEROL LIPASE"/>
    <property type="match status" value="1"/>
</dbReference>
<dbReference type="PANTHER" id="PTHR43798:SF33">
    <property type="entry name" value="HYDROLASE, PUTATIVE (AFU_ORTHOLOGUE AFUA_2G14860)-RELATED"/>
    <property type="match status" value="1"/>
</dbReference>
<dbReference type="GO" id="GO:0016020">
    <property type="term" value="C:membrane"/>
    <property type="evidence" value="ECO:0007669"/>
    <property type="project" value="TreeGrafter"/>
</dbReference>
<comment type="caution">
    <text evidence="2">The sequence shown here is derived from an EMBL/GenBank/DDBJ whole genome shotgun (WGS) entry which is preliminary data.</text>
</comment>
<dbReference type="SUPFAM" id="SSF53474">
    <property type="entry name" value="alpha/beta-Hydrolases"/>
    <property type="match status" value="1"/>
</dbReference>
<dbReference type="Gene3D" id="3.40.50.1820">
    <property type="entry name" value="alpha/beta hydrolase"/>
    <property type="match status" value="1"/>
</dbReference>
<dbReference type="GO" id="GO:0016787">
    <property type="term" value="F:hydrolase activity"/>
    <property type="evidence" value="ECO:0007669"/>
    <property type="project" value="UniProtKB-KW"/>
</dbReference>